<protein>
    <submittedName>
        <fullName evidence="1">Uncharacterized protein</fullName>
    </submittedName>
</protein>
<accession>A0A4Y7KB12</accession>
<dbReference type="Gramene" id="RZC69532">
    <property type="protein sequence ID" value="RZC69532"/>
    <property type="gene ID" value="C5167_032648"/>
</dbReference>
<proteinExistence type="predicted"/>
<evidence type="ECO:0000313" key="1">
    <source>
        <dbReference type="EMBL" id="RZC69532.1"/>
    </source>
</evidence>
<organism evidence="1 2">
    <name type="scientific">Papaver somniferum</name>
    <name type="common">Opium poppy</name>
    <dbReference type="NCBI Taxonomy" id="3469"/>
    <lineage>
        <taxon>Eukaryota</taxon>
        <taxon>Viridiplantae</taxon>
        <taxon>Streptophyta</taxon>
        <taxon>Embryophyta</taxon>
        <taxon>Tracheophyta</taxon>
        <taxon>Spermatophyta</taxon>
        <taxon>Magnoliopsida</taxon>
        <taxon>Ranunculales</taxon>
        <taxon>Papaveraceae</taxon>
        <taxon>Papaveroideae</taxon>
        <taxon>Papaver</taxon>
    </lineage>
</organism>
<evidence type="ECO:0000313" key="2">
    <source>
        <dbReference type="Proteomes" id="UP000316621"/>
    </source>
</evidence>
<gene>
    <name evidence="1" type="ORF">C5167_032648</name>
</gene>
<sequence length="146" mass="16485">MPGGMQGKFHAKLIPGGPAPPSLSFRLISILFINTNEIEDPSKKSINNISSSIFSSSTPAENEDSSAFLDAHHQQNPSADQFLRICCESMKNTVNSRNLYEWHLPLSYDRRFMVLNYDINGVFEHVTAKWRPEAAQRLVLEADFSR</sequence>
<keyword evidence="2" id="KW-1185">Reference proteome</keyword>
<dbReference type="EMBL" id="CM010721">
    <property type="protein sequence ID" value="RZC69532.1"/>
    <property type="molecule type" value="Genomic_DNA"/>
</dbReference>
<name>A0A4Y7KB12_PAPSO</name>
<dbReference type="Proteomes" id="UP000316621">
    <property type="component" value="Chromosome 7"/>
</dbReference>
<dbReference type="AlphaFoldDB" id="A0A4Y7KB12"/>
<reference evidence="1 2" key="1">
    <citation type="journal article" date="2018" name="Science">
        <title>The opium poppy genome and morphinan production.</title>
        <authorList>
            <person name="Guo L."/>
            <person name="Winzer T."/>
            <person name="Yang X."/>
            <person name="Li Y."/>
            <person name="Ning Z."/>
            <person name="He Z."/>
            <person name="Teodor R."/>
            <person name="Lu Y."/>
            <person name="Bowser T.A."/>
            <person name="Graham I.A."/>
            <person name="Ye K."/>
        </authorList>
    </citation>
    <scope>NUCLEOTIDE SEQUENCE [LARGE SCALE GENOMIC DNA]</scope>
    <source>
        <strain evidence="2">cv. HN1</strain>
        <tissue evidence="1">Leaves</tissue>
    </source>
</reference>